<dbReference type="AlphaFoldDB" id="A0A1K1QPA5"/>
<feature type="transmembrane region" description="Helical" evidence="1">
    <location>
        <begin position="57"/>
        <end position="82"/>
    </location>
</feature>
<gene>
    <name evidence="2" type="ORF">SAMN05660313_02845</name>
</gene>
<feature type="transmembrane region" description="Helical" evidence="1">
    <location>
        <begin position="137"/>
        <end position="155"/>
    </location>
</feature>
<organism evidence="2 3">
    <name type="scientific">Cellulophaga fucicola</name>
    <dbReference type="NCBI Taxonomy" id="76595"/>
    <lineage>
        <taxon>Bacteria</taxon>
        <taxon>Pseudomonadati</taxon>
        <taxon>Bacteroidota</taxon>
        <taxon>Flavobacteriia</taxon>
        <taxon>Flavobacteriales</taxon>
        <taxon>Flavobacteriaceae</taxon>
        <taxon>Cellulophaga</taxon>
    </lineage>
</organism>
<dbReference type="RefSeq" id="WP_072304468.1">
    <property type="nucleotide sequence ID" value="NZ_FPIY01000004.1"/>
</dbReference>
<evidence type="ECO:0000256" key="1">
    <source>
        <dbReference type="SAM" id="Phobius"/>
    </source>
</evidence>
<dbReference type="EMBL" id="FPIY01000004">
    <property type="protein sequence ID" value="SFW61589.1"/>
    <property type="molecule type" value="Genomic_DNA"/>
</dbReference>
<evidence type="ECO:0000313" key="2">
    <source>
        <dbReference type="EMBL" id="SFW61589.1"/>
    </source>
</evidence>
<feature type="transmembrane region" description="Helical" evidence="1">
    <location>
        <begin position="94"/>
        <end position="116"/>
    </location>
</feature>
<feature type="transmembrane region" description="Helical" evidence="1">
    <location>
        <begin position="193"/>
        <end position="215"/>
    </location>
</feature>
<dbReference type="Proteomes" id="UP000183257">
    <property type="component" value="Unassembled WGS sequence"/>
</dbReference>
<keyword evidence="1" id="KW-0812">Transmembrane</keyword>
<dbReference type="Pfam" id="PF14093">
    <property type="entry name" value="DUF4271"/>
    <property type="match status" value="1"/>
</dbReference>
<keyword evidence="1" id="KW-1133">Transmembrane helix</keyword>
<proteinExistence type="predicted"/>
<reference evidence="3" key="1">
    <citation type="submission" date="2016-11" db="EMBL/GenBank/DDBJ databases">
        <authorList>
            <person name="Varghese N."/>
            <person name="Submissions S."/>
        </authorList>
    </citation>
    <scope>NUCLEOTIDE SEQUENCE [LARGE SCALE GENOMIC DNA]</scope>
    <source>
        <strain evidence="3">DSM 24786</strain>
    </source>
</reference>
<sequence>MESIARVFNNIDWITAIFVVSLFVLVLSKTFFYNKFINFVVLPFNNKYIFLHSKKHILFNWFNALWSVFLWLNVALFLYYLLTIFNLGEKLTPVNYLFIFGVISLFVIVKLLLQFINGSIFNAETAIVHIVFNKISYQNYSGLVLFLANIFLTYITPNSELVAYLALVLFIVVMCIGWVNLLRIHRKFITINFFYFILYLCALEISPFVIIGSYLKY</sequence>
<accession>A0A1K1QPA5</accession>
<name>A0A1K1QPA5_9FLAO</name>
<keyword evidence="3" id="KW-1185">Reference proteome</keyword>
<dbReference type="OrthoDB" id="1438590at2"/>
<dbReference type="InterPro" id="IPR025367">
    <property type="entry name" value="DUF4271"/>
</dbReference>
<protein>
    <recommendedName>
        <fullName evidence="4">DUF4271 domain-containing protein</fullName>
    </recommendedName>
</protein>
<keyword evidence="1" id="KW-0472">Membrane</keyword>
<evidence type="ECO:0000313" key="3">
    <source>
        <dbReference type="Proteomes" id="UP000183257"/>
    </source>
</evidence>
<evidence type="ECO:0008006" key="4">
    <source>
        <dbReference type="Google" id="ProtNLM"/>
    </source>
</evidence>
<feature type="transmembrane region" description="Helical" evidence="1">
    <location>
        <begin position="161"/>
        <end position="181"/>
    </location>
</feature>
<dbReference type="STRING" id="76595.SAMN05660313_02845"/>
<feature type="transmembrane region" description="Helical" evidence="1">
    <location>
        <begin position="13"/>
        <end position="36"/>
    </location>
</feature>